<dbReference type="SMART" id="SM00028">
    <property type="entry name" value="TPR"/>
    <property type="match status" value="2"/>
</dbReference>
<dbReference type="Proteomes" id="UP000317371">
    <property type="component" value="Unassembled WGS sequence"/>
</dbReference>
<reference evidence="4 5" key="1">
    <citation type="submission" date="2019-06" db="EMBL/GenBank/DDBJ databases">
        <title>Genome sequence of Litorilinea aerophila BAA-2444.</title>
        <authorList>
            <person name="Maclea K.S."/>
            <person name="Maurais E.G."/>
            <person name="Iannazzi L.C."/>
        </authorList>
    </citation>
    <scope>NUCLEOTIDE SEQUENCE [LARGE SCALE GENOMIC DNA]</scope>
    <source>
        <strain evidence="4 5">ATCC BAA-2444</strain>
    </source>
</reference>
<keyword evidence="1" id="KW-0802">TPR repeat</keyword>
<dbReference type="AlphaFoldDB" id="A0A540VL02"/>
<dbReference type="GO" id="GO:0003676">
    <property type="term" value="F:nucleic acid binding"/>
    <property type="evidence" value="ECO:0007669"/>
    <property type="project" value="InterPro"/>
</dbReference>
<gene>
    <name evidence="4" type="ORF">FKZ61_03100</name>
</gene>
<feature type="repeat" description="TPR" evidence="1">
    <location>
        <begin position="393"/>
        <end position="426"/>
    </location>
</feature>
<protein>
    <recommendedName>
        <fullName evidence="3">YprB ribonuclease H-like domain-containing protein</fullName>
    </recommendedName>
</protein>
<proteinExistence type="predicted"/>
<dbReference type="PROSITE" id="PS50005">
    <property type="entry name" value="TPR"/>
    <property type="match status" value="1"/>
</dbReference>
<sequence length="493" mass="55464">MTPNPVRPTERPVVQSGRCLSTSLVSMPPPEGAPTAMSSVLDRLRRLQSLREQKKPAEAQLPPPPQAPDFGAADPWGRLEELVPGQEVENELGTYYVSTRAVPLHQRRGPQALGDLLTQQPAIFAPFHPQFRLDGMADFQQAAFLDTETTGLGAGAGVYCFMVGVGTFETWDTSAPGANGQEPSPTHFVVRQFFMRHPGEEGAMLAGLADFLARCSMTVTFNGRTFDLPLLRTRFFQNRSRLQAARVQVPLLAEDGPHLDLLHPARRLWRRRLQSCRLLHLEQQILGWQRSEEDVPGHLIPLLYADYLRSGNARPMRRVFYHNQEDIVTMVALAGQLSHIFNVEADGSPAPTPLYGPDWLALGHCHERAGCLADAESAYRQAVELLATPQEQAEAFRRLGLLLKRQGRWSEAVEIWQRWLSSVPGTDPTPFEELAKYCEWQLRDLAQAEMWTSWALHTLRREAARPQADPPTREAIRRLEHRLQRLQRKQAGG</sequence>
<dbReference type="Gene3D" id="3.30.420.10">
    <property type="entry name" value="Ribonuclease H-like superfamily/Ribonuclease H"/>
    <property type="match status" value="1"/>
</dbReference>
<dbReference type="InterPro" id="IPR038720">
    <property type="entry name" value="YprB_RNase_H-like_dom"/>
</dbReference>
<dbReference type="SUPFAM" id="SSF53098">
    <property type="entry name" value="Ribonuclease H-like"/>
    <property type="match status" value="1"/>
</dbReference>
<dbReference type="Gene3D" id="1.25.40.10">
    <property type="entry name" value="Tetratricopeptide repeat domain"/>
    <property type="match status" value="1"/>
</dbReference>
<evidence type="ECO:0000313" key="5">
    <source>
        <dbReference type="Proteomes" id="UP000317371"/>
    </source>
</evidence>
<evidence type="ECO:0000259" key="3">
    <source>
        <dbReference type="Pfam" id="PF13482"/>
    </source>
</evidence>
<dbReference type="InterPro" id="IPR011990">
    <property type="entry name" value="TPR-like_helical_dom_sf"/>
</dbReference>
<evidence type="ECO:0000256" key="2">
    <source>
        <dbReference type="SAM" id="MobiDB-lite"/>
    </source>
</evidence>
<dbReference type="InterPro" id="IPR036397">
    <property type="entry name" value="RNaseH_sf"/>
</dbReference>
<evidence type="ECO:0000256" key="1">
    <source>
        <dbReference type="PROSITE-ProRule" id="PRU00339"/>
    </source>
</evidence>
<dbReference type="SUPFAM" id="SSF48452">
    <property type="entry name" value="TPR-like"/>
    <property type="match status" value="1"/>
</dbReference>
<dbReference type="InterPro" id="IPR019734">
    <property type="entry name" value="TPR_rpt"/>
</dbReference>
<evidence type="ECO:0000313" key="4">
    <source>
        <dbReference type="EMBL" id="TQE97417.1"/>
    </source>
</evidence>
<dbReference type="InParanoid" id="A0A540VL02"/>
<feature type="domain" description="YprB ribonuclease H-like" evidence="3">
    <location>
        <begin position="143"/>
        <end position="336"/>
    </location>
</feature>
<dbReference type="Pfam" id="PF13482">
    <property type="entry name" value="RNase_H_2"/>
    <property type="match status" value="1"/>
</dbReference>
<dbReference type="PANTHER" id="PTHR38462">
    <property type="entry name" value="EXONUCLEASE-LIKE PROTEIN"/>
    <property type="match status" value="1"/>
</dbReference>
<organism evidence="4 5">
    <name type="scientific">Litorilinea aerophila</name>
    <dbReference type="NCBI Taxonomy" id="1204385"/>
    <lineage>
        <taxon>Bacteria</taxon>
        <taxon>Bacillati</taxon>
        <taxon>Chloroflexota</taxon>
        <taxon>Caldilineae</taxon>
        <taxon>Caldilineales</taxon>
        <taxon>Caldilineaceae</taxon>
        <taxon>Litorilinea</taxon>
    </lineage>
</organism>
<comment type="caution">
    <text evidence="4">The sequence shown here is derived from an EMBL/GenBank/DDBJ whole genome shotgun (WGS) entry which is preliminary data.</text>
</comment>
<dbReference type="InterPro" id="IPR012337">
    <property type="entry name" value="RNaseH-like_sf"/>
</dbReference>
<dbReference type="OrthoDB" id="9790530at2"/>
<feature type="region of interest" description="Disordered" evidence="2">
    <location>
        <begin position="53"/>
        <end position="74"/>
    </location>
</feature>
<accession>A0A540VL02</accession>
<dbReference type="PANTHER" id="PTHR38462:SF1">
    <property type="entry name" value="YPRB RIBONUCLEASE H-LIKE DOMAIN-CONTAINING PROTEIN"/>
    <property type="match status" value="1"/>
</dbReference>
<dbReference type="EMBL" id="VIGC01000003">
    <property type="protein sequence ID" value="TQE97417.1"/>
    <property type="molecule type" value="Genomic_DNA"/>
</dbReference>
<feature type="region of interest" description="Disordered" evidence="2">
    <location>
        <begin position="1"/>
        <end position="40"/>
    </location>
</feature>
<name>A0A540VL02_9CHLR</name>
<keyword evidence="5" id="KW-1185">Reference proteome</keyword>